<evidence type="ECO:0000313" key="4">
    <source>
        <dbReference type="EMBL" id="AGY60708.1"/>
    </source>
</evidence>
<dbReference type="SUPFAM" id="SSF63825">
    <property type="entry name" value="YWTD domain"/>
    <property type="match status" value="1"/>
</dbReference>
<dbReference type="InterPro" id="IPR013658">
    <property type="entry name" value="SGL"/>
</dbReference>
<organism evidence="4 5">
    <name type="scientific">Gloeobacter kilaueensis (strain ATCC BAA-2537 / CCAP 1431/1 / ULC 316 / JS1)</name>
    <dbReference type="NCBI Taxonomy" id="1183438"/>
    <lineage>
        <taxon>Bacteria</taxon>
        <taxon>Bacillati</taxon>
        <taxon>Cyanobacteriota</taxon>
        <taxon>Cyanophyceae</taxon>
        <taxon>Gloeobacterales</taxon>
        <taxon>Gloeobacteraceae</taxon>
        <taxon>Gloeobacter</taxon>
    </lineage>
</organism>
<dbReference type="AlphaFoldDB" id="U5QP84"/>
<keyword evidence="1" id="KW-0472">Membrane</keyword>
<feature type="transmembrane region" description="Helical" evidence="1">
    <location>
        <begin position="354"/>
        <end position="372"/>
    </location>
</feature>
<dbReference type="PANTHER" id="PTHR40274">
    <property type="entry name" value="VIRGINIAMYCIN B LYASE"/>
    <property type="match status" value="1"/>
</dbReference>
<keyword evidence="5" id="KW-1185">Reference proteome</keyword>
<dbReference type="Gene3D" id="2.120.10.30">
    <property type="entry name" value="TolB, C-terminal domain"/>
    <property type="match status" value="2"/>
</dbReference>
<keyword evidence="1" id="KW-1133">Transmembrane helix</keyword>
<keyword evidence="2" id="KW-0732">Signal</keyword>
<dbReference type="HOGENOM" id="CLU_059354_0_0_3"/>
<dbReference type="eggNOG" id="COG3391">
    <property type="taxonomic scope" value="Bacteria"/>
</dbReference>
<dbReference type="Pfam" id="PF08450">
    <property type="entry name" value="SGL"/>
    <property type="match status" value="1"/>
</dbReference>
<proteinExistence type="predicted"/>
<dbReference type="InterPro" id="IPR011042">
    <property type="entry name" value="6-blade_b-propeller_TolB-like"/>
</dbReference>
<evidence type="ECO:0000256" key="1">
    <source>
        <dbReference type="SAM" id="Phobius"/>
    </source>
</evidence>
<dbReference type="Proteomes" id="UP000017396">
    <property type="component" value="Chromosome"/>
</dbReference>
<protein>
    <submittedName>
        <fullName evidence="4">Haloacid dehalogenase</fullName>
    </submittedName>
</protein>
<reference evidence="4 5" key="1">
    <citation type="journal article" date="2013" name="PLoS ONE">
        <title>Cultivation and Complete Genome Sequencing of Gloeobacter kilaueensis sp. nov., from a Lava Cave in Kilauea Caldera, Hawai'i.</title>
        <authorList>
            <person name="Saw J.H."/>
            <person name="Schatz M."/>
            <person name="Brown M.V."/>
            <person name="Kunkel D.D."/>
            <person name="Foster J.S."/>
            <person name="Shick H."/>
            <person name="Christensen S."/>
            <person name="Hou S."/>
            <person name="Wan X."/>
            <person name="Donachie S.P."/>
        </authorList>
    </citation>
    <scope>NUCLEOTIDE SEQUENCE [LARGE SCALE GENOMIC DNA]</scope>
    <source>
        <strain evidence="5">JS</strain>
    </source>
</reference>
<dbReference type="STRING" id="1183438.GKIL_4462"/>
<dbReference type="InterPro" id="IPR051344">
    <property type="entry name" value="Vgb"/>
</dbReference>
<feature type="signal peptide" evidence="2">
    <location>
        <begin position="1"/>
        <end position="21"/>
    </location>
</feature>
<sequence>MRVSGLLFLGLSCVVVSSLQLAPASGFSISDLEASNKELMAAASRLSPSLLQNAIQSPQAFSSPDQALTIQVSSPTSLYVGGDGDVKQYNASTGTFLGNFGTSIFSSPDLTYGGPDNHFFIIDGFSSNVLEYDQAGVFVRVLTGPANGLELNQPIGVTFSPYNGNLFVSDIGNASNGVFGNIREINPTTGDLINTLTNGPKGFQPLQVAFANNSLYVSDLTSNSVLRYNPSTNVFDTFASSSELTSPGGLAFGGSSLNNDLFVVGSASTILRYDGATGAFKSIFATSTLQNTTLTDLAFGPDGNLYVTDTRNSSILKFDGITGAFEGQFVTQQDGNLTNPTGILFAPSLVPEPVIGGSAFGFGVLGLLAIKARRRRQVGSSK</sequence>
<evidence type="ECO:0000313" key="5">
    <source>
        <dbReference type="Proteomes" id="UP000017396"/>
    </source>
</evidence>
<gene>
    <name evidence="4" type="ORF">GKIL_4462</name>
</gene>
<accession>U5QP84</accession>
<name>U5QP84_GLOK1</name>
<dbReference type="PANTHER" id="PTHR40274:SF3">
    <property type="entry name" value="VIRGINIAMYCIN B LYASE"/>
    <property type="match status" value="1"/>
</dbReference>
<feature type="domain" description="SMP-30/Gluconolactonase/LRE-like region" evidence="3">
    <location>
        <begin position="211"/>
        <end position="314"/>
    </location>
</feature>
<keyword evidence="1" id="KW-0812">Transmembrane</keyword>
<evidence type="ECO:0000256" key="2">
    <source>
        <dbReference type="SAM" id="SignalP"/>
    </source>
</evidence>
<evidence type="ECO:0000259" key="3">
    <source>
        <dbReference type="Pfam" id="PF08450"/>
    </source>
</evidence>
<dbReference type="EMBL" id="CP003587">
    <property type="protein sequence ID" value="AGY60708.1"/>
    <property type="molecule type" value="Genomic_DNA"/>
</dbReference>
<feature type="chain" id="PRO_5004664113" evidence="2">
    <location>
        <begin position="22"/>
        <end position="382"/>
    </location>
</feature>
<dbReference type="KEGG" id="glj:GKIL_4462"/>